<reference evidence="1" key="1">
    <citation type="submission" date="2021-01" db="EMBL/GenBank/DDBJ databases">
        <authorList>
            <person name="Corre E."/>
            <person name="Pelletier E."/>
            <person name="Niang G."/>
            <person name="Scheremetjew M."/>
            <person name="Finn R."/>
            <person name="Kale V."/>
            <person name="Holt S."/>
            <person name="Cochrane G."/>
            <person name="Meng A."/>
            <person name="Brown T."/>
            <person name="Cohen L."/>
        </authorList>
    </citation>
    <scope>NUCLEOTIDE SEQUENCE</scope>
    <source>
        <strain evidence="1">CCMP281</strain>
    </source>
</reference>
<name>A0A7S3AWN1_9EUKA</name>
<organism evidence="1">
    <name type="scientific">Haptolina ericina</name>
    <dbReference type="NCBI Taxonomy" id="156174"/>
    <lineage>
        <taxon>Eukaryota</taxon>
        <taxon>Haptista</taxon>
        <taxon>Haptophyta</taxon>
        <taxon>Prymnesiophyceae</taxon>
        <taxon>Prymnesiales</taxon>
        <taxon>Prymnesiaceae</taxon>
        <taxon>Haptolina</taxon>
    </lineage>
</organism>
<dbReference type="AlphaFoldDB" id="A0A7S3AWN1"/>
<gene>
    <name evidence="1" type="ORF">HERI1096_LOCUS16073</name>
</gene>
<proteinExistence type="predicted"/>
<sequence>MQNATLIIAGHLRNSCAAPAELEKHVMLCRGVMLECRVVLVTYSVIDGPDSRRRNNSEPKPSSWSCIEHLVSTLNISSTVVLSPPDTRHESPIIWPHSSGRISSYKSMTNSILIGSRFAHATDTVVRIRPDASKWLGALRKQRQWEAAASVKADRLYRCPSHMLVQRTGTMARGGVLNSDACFVGKAPVFRRFVDYWHSNLESIAQDPNAHYHQEWSMDVVSDRLKVSLLLRPRRQ</sequence>
<evidence type="ECO:0000313" key="1">
    <source>
        <dbReference type="EMBL" id="CAE0115388.1"/>
    </source>
</evidence>
<protein>
    <submittedName>
        <fullName evidence="1">Uncharacterized protein</fullName>
    </submittedName>
</protein>
<accession>A0A7S3AWN1</accession>
<dbReference type="EMBL" id="HBHX01028806">
    <property type="protein sequence ID" value="CAE0115388.1"/>
    <property type="molecule type" value="Transcribed_RNA"/>
</dbReference>